<dbReference type="GO" id="GO:0043565">
    <property type="term" value="F:sequence-specific DNA binding"/>
    <property type="evidence" value="ECO:0007669"/>
    <property type="project" value="InterPro"/>
</dbReference>
<organism evidence="3">
    <name type="scientific">marine sediment metagenome</name>
    <dbReference type="NCBI Taxonomy" id="412755"/>
    <lineage>
        <taxon>unclassified sequences</taxon>
        <taxon>metagenomes</taxon>
        <taxon>ecological metagenomes</taxon>
    </lineage>
</organism>
<feature type="domain" description="Chromosomal replication initiator DnaA C-terminal" evidence="1">
    <location>
        <begin position="253"/>
        <end position="321"/>
    </location>
</feature>
<gene>
    <name evidence="3" type="ORF">LCGC14_2668080</name>
</gene>
<evidence type="ECO:0000259" key="1">
    <source>
        <dbReference type="SMART" id="SM00760"/>
    </source>
</evidence>
<reference evidence="3" key="1">
    <citation type="journal article" date="2015" name="Nature">
        <title>Complex archaea that bridge the gap between prokaryotes and eukaryotes.</title>
        <authorList>
            <person name="Spang A."/>
            <person name="Saw J.H."/>
            <person name="Jorgensen S.L."/>
            <person name="Zaremba-Niedzwiedzka K."/>
            <person name="Martijn J."/>
            <person name="Lind A.E."/>
            <person name="van Eijk R."/>
            <person name="Schleper C."/>
            <person name="Guy L."/>
            <person name="Ettema T.J."/>
        </authorList>
    </citation>
    <scope>NUCLEOTIDE SEQUENCE</scope>
</reference>
<accession>A0A0F9C002</accession>
<dbReference type="GO" id="GO:0005524">
    <property type="term" value="F:ATP binding"/>
    <property type="evidence" value="ECO:0007669"/>
    <property type="project" value="InterPro"/>
</dbReference>
<dbReference type="GO" id="GO:0006313">
    <property type="term" value="P:DNA transposition"/>
    <property type="evidence" value="ECO:0007669"/>
    <property type="project" value="InterPro"/>
</dbReference>
<dbReference type="PANTHER" id="PTHR34322">
    <property type="entry name" value="TRANSPOSASE, Y1_TNP DOMAIN-CONTAINING"/>
    <property type="match status" value="1"/>
</dbReference>
<dbReference type="InterPro" id="IPR036515">
    <property type="entry name" value="Transposase_17_sf"/>
</dbReference>
<dbReference type="SMART" id="SM00760">
    <property type="entry name" value="Bac_DnaA_C"/>
    <property type="match status" value="1"/>
</dbReference>
<feature type="domain" description="Transposase IS200-like" evidence="2">
    <location>
        <begin position="9"/>
        <end position="123"/>
    </location>
</feature>
<sequence length="334" mass="38320">MPRQARIDAPGSLHHIICRGIERRNIFKDNTDRNRFLERLGSVLQKTSTPCYGWALIPNHFHLLLKTGKEPIAQIMRRLLTGYAVTFNRRHRRCGRLFQNRYKSILCQENTYLLELVRYIHLNPIRAGIVKDLKSLDRYAYTGHSIIMGKRKNPWQDTDSVLQLFGKRKYAARKKYRDFVDKGVGRGRNPEMTGGGLLRSIGGWGVLKSMRRMKIHIKGDERILGDSDFVEKVLSQASEQMERRYRLKAEGWTLTKITERVAEIFGIEKDQVVVAGKQPDRVRARSVLASWAIRDLGLTATEVGKYLGLSKSAVSRAAARGQKLIVDQFLSLKD</sequence>
<comment type="caution">
    <text evidence="3">The sequence shown here is derived from an EMBL/GenBank/DDBJ whole genome shotgun (WGS) entry which is preliminary data.</text>
</comment>
<protein>
    <recommendedName>
        <fullName evidence="4">Transposase IS200-like domain-containing protein</fullName>
    </recommendedName>
</protein>
<dbReference type="SUPFAM" id="SSF143422">
    <property type="entry name" value="Transposase IS200-like"/>
    <property type="match status" value="1"/>
</dbReference>
<dbReference type="GO" id="GO:0006270">
    <property type="term" value="P:DNA replication initiation"/>
    <property type="evidence" value="ECO:0007669"/>
    <property type="project" value="InterPro"/>
</dbReference>
<evidence type="ECO:0000259" key="2">
    <source>
        <dbReference type="SMART" id="SM01321"/>
    </source>
</evidence>
<dbReference type="GO" id="GO:0006275">
    <property type="term" value="P:regulation of DNA replication"/>
    <property type="evidence" value="ECO:0007669"/>
    <property type="project" value="InterPro"/>
</dbReference>
<dbReference type="SUPFAM" id="SSF48295">
    <property type="entry name" value="TrpR-like"/>
    <property type="match status" value="1"/>
</dbReference>
<evidence type="ECO:0008006" key="4">
    <source>
        <dbReference type="Google" id="ProtNLM"/>
    </source>
</evidence>
<dbReference type="InterPro" id="IPR013159">
    <property type="entry name" value="DnaA_C"/>
</dbReference>
<dbReference type="AlphaFoldDB" id="A0A0F9C002"/>
<dbReference type="Pfam" id="PF01797">
    <property type="entry name" value="Y1_Tnp"/>
    <property type="match status" value="1"/>
</dbReference>
<dbReference type="Gene3D" id="3.30.70.1290">
    <property type="entry name" value="Transposase IS200-like"/>
    <property type="match status" value="1"/>
</dbReference>
<name>A0A0F9C002_9ZZZZ</name>
<dbReference type="PANTHER" id="PTHR34322:SF2">
    <property type="entry name" value="TRANSPOSASE IS200-LIKE DOMAIN-CONTAINING PROTEIN"/>
    <property type="match status" value="1"/>
</dbReference>
<dbReference type="InterPro" id="IPR002686">
    <property type="entry name" value="Transposase_17"/>
</dbReference>
<dbReference type="EMBL" id="LAZR01046706">
    <property type="protein sequence ID" value="KKK95909.1"/>
    <property type="molecule type" value="Genomic_DNA"/>
</dbReference>
<dbReference type="Gene3D" id="1.10.1750.10">
    <property type="match status" value="1"/>
</dbReference>
<dbReference type="SMART" id="SM01321">
    <property type="entry name" value="Y1_Tnp"/>
    <property type="match status" value="1"/>
</dbReference>
<dbReference type="GO" id="GO:0004803">
    <property type="term" value="F:transposase activity"/>
    <property type="evidence" value="ECO:0007669"/>
    <property type="project" value="InterPro"/>
</dbReference>
<evidence type="ECO:0000313" key="3">
    <source>
        <dbReference type="EMBL" id="KKK95909.1"/>
    </source>
</evidence>
<dbReference type="InterPro" id="IPR010921">
    <property type="entry name" value="Trp_repressor/repl_initiator"/>
</dbReference>
<proteinExistence type="predicted"/>